<dbReference type="Proteomes" id="UP000887540">
    <property type="component" value="Unplaced"/>
</dbReference>
<keyword evidence="1" id="KW-0812">Transmembrane</keyword>
<accession>A0A914DZ73</accession>
<dbReference type="AlphaFoldDB" id="A0A914DZ73"/>
<reference evidence="3" key="1">
    <citation type="submission" date="2022-11" db="UniProtKB">
        <authorList>
            <consortium name="WormBaseParasite"/>
        </authorList>
    </citation>
    <scope>IDENTIFICATION</scope>
</reference>
<evidence type="ECO:0000313" key="2">
    <source>
        <dbReference type="Proteomes" id="UP000887540"/>
    </source>
</evidence>
<organism evidence="2 3">
    <name type="scientific">Acrobeloides nanus</name>
    <dbReference type="NCBI Taxonomy" id="290746"/>
    <lineage>
        <taxon>Eukaryota</taxon>
        <taxon>Metazoa</taxon>
        <taxon>Ecdysozoa</taxon>
        <taxon>Nematoda</taxon>
        <taxon>Chromadorea</taxon>
        <taxon>Rhabditida</taxon>
        <taxon>Tylenchina</taxon>
        <taxon>Cephalobomorpha</taxon>
        <taxon>Cephaloboidea</taxon>
        <taxon>Cephalobidae</taxon>
        <taxon>Acrobeloides</taxon>
    </lineage>
</organism>
<keyword evidence="1" id="KW-0472">Membrane</keyword>
<sequence>MMTMHILEWLPAAIAVQIASAFMWLALIMIYVILLIDHTSDIAYALNIELVEANARKIQNLSIPTESPKREIQHNKRMITIIAELLFLLLIQIYISYTLYRVYKEQRRRKVSFSNQNSTISSFSPIQFSYGANVYAKKNDDIALRDY</sequence>
<evidence type="ECO:0000256" key="1">
    <source>
        <dbReference type="SAM" id="Phobius"/>
    </source>
</evidence>
<feature type="transmembrane region" description="Helical" evidence="1">
    <location>
        <begin position="78"/>
        <end position="100"/>
    </location>
</feature>
<proteinExistence type="predicted"/>
<dbReference type="WBParaSite" id="ACRNAN_scaffold4599.g18558.t1">
    <property type="protein sequence ID" value="ACRNAN_scaffold4599.g18558.t1"/>
    <property type="gene ID" value="ACRNAN_scaffold4599.g18558"/>
</dbReference>
<feature type="transmembrane region" description="Helical" evidence="1">
    <location>
        <begin position="12"/>
        <end position="36"/>
    </location>
</feature>
<evidence type="ECO:0000313" key="3">
    <source>
        <dbReference type="WBParaSite" id="ACRNAN_scaffold4599.g18558.t1"/>
    </source>
</evidence>
<keyword evidence="1" id="KW-1133">Transmembrane helix</keyword>
<protein>
    <submittedName>
        <fullName evidence="3">Uncharacterized protein</fullName>
    </submittedName>
</protein>
<keyword evidence="2" id="KW-1185">Reference proteome</keyword>
<name>A0A914DZ73_9BILA</name>